<reference evidence="1 2" key="1">
    <citation type="journal article" date="2014" name="PLoS Genet.">
        <title>Phylogenetically driven sequencing of extremely halophilic archaea reveals strategies for static and dynamic osmo-response.</title>
        <authorList>
            <person name="Becker E.A."/>
            <person name="Seitzer P.M."/>
            <person name="Tritt A."/>
            <person name="Larsen D."/>
            <person name="Krusor M."/>
            <person name="Yao A.I."/>
            <person name="Wu D."/>
            <person name="Madern D."/>
            <person name="Eisen J.A."/>
            <person name="Darling A.E."/>
            <person name="Facciotti M.T."/>
        </authorList>
    </citation>
    <scope>NUCLEOTIDE SEQUENCE [LARGE SCALE GENOMIC DNA]</scope>
    <source>
        <strain evidence="1 2">JCM 13560</strain>
    </source>
</reference>
<dbReference type="Proteomes" id="UP000011575">
    <property type="component" value="Unassembled WGS sequence"/>
</dbReference>
<dbReference type="OrthoDB" id="329044at2157"/>
<evidence type="ECO:0000313" key="1">
    <source>
        <dbReference type="EMBL" id="EMA70632.1"/>
    </source>
</evidence>
<protein>
    <submittedName>
        <fullName evidence="1">Uncharacterized protein</fullName>
    </submittedName>
</protein>
<comment type="caution">
    <text evidence="1">The sequence shown here is derived from an EMBL/GenBank/DDBJ whole genome shotgun (WGS) entry which is preliminary data.</text>
</comment>
<sequence length="71" mass="7902">MTVRADATGTLELVCERSATDRPEPDVRAFFGKDEFGLLVDGLEPNERVRLLFEVGSGEQSDSSERRSLKD</sequence>
<accession>M0PKS6</accession>
<dbReference type="RefSeq" id="WP_007997510.1">
    <property type="nucleotide sequence ID" value="NZ_AOJI01000002.1"/>
</dbReference>
<organism evidence="1 2">
    <name type="scientific">Halorubrum aidingense JCM 13560</name>
    <dbReference type="NCBI Taxonomy" id="1230454"/>
    <lineage>
        <taxon>Archaea</taxon>
        <taxon>Methanobacteriati</taxon>
        <taxon>Methanobacteriota</taxon>
        <taxon>Stenosarchaea group</taxon>
        <taxon>Halobacteria</taxon>
        <taxon>Halobacteriales</taxon>
        <taxon>Haloferacaceae</taxon>
        <taxon>Halorubrum</taxon>
    </lineage>
</organism>
<gene>
    <name evidence="1" type="ORF">C461_00047</name>
</gene>
<dbReference type="PATRIC" id="fig|1230454.4.peg.9"/>
<dbReference type="AlphaFoldDB" id="M0PKS6"/>
<keyword evidence="2" id="KW-1185">Reference proteome</keyword>
<evidence type="ECO:0000313" key="2">
    <source>
        <dbReference type="Proteomes" id="UP000011575"/>
    </source>
</evidence>
<proteinExistence type="predicted"/>
<dbReference type="EMBL" id="AOJI01000002">
    <property type="protein sequence ID" value="EMA70632.1"/>
    <property type="molecule type" value="Genomic_DNA"/>
</dbReference>
<name>M0PKS6_9EURY</name>